<dbReference type="AlphaFoldDB" id="A0AAW6TT92"/>
<comment type="similarity">
    <text evidence="1">Belongs to the bacterial sugar transferase family.</text>
</comment>
<evidence type="ECO:0000313" key="6">
    <source>
        <dbReference type="Proteomes" id="UP001431776"/>
    </source>
</evidence>
<keyword evidence="6" id="KW-1185">Reference proteome</keyword>
<organism evidence="5 6">
    <name type="scientific">Anaerobaca lacustris</name>
    <dbReference type="NCBI Taxonomy" id="3044600"/>
    <lineage>
        <taxon>Bacteria</taxon>
        <taxon>Pseudomonadati</taxon>
        <taxon>Planctomycetota</taxon>
        <taxon>Phycisphaerae</taxon>
        <taxon>Sedimentisphaerales</taxon>
        <taxon>Anaerobacaceae</taxon>
        <taxon>Anaerobaca</taxon>
    </lineage>
</organism>
<evidence type="ECO:0000256" key="1">
    <source>
        <dbReference type="ARBA" id="ARBA00006464"/>
    </source>
</evidence>
<dbReference type="RefSeq" id="WP_349244336.1">
    <property type="nucleotide sequence ID" value="NZ_JASCXX010000007.1"/>
</dbReference>
<comment type="caution">
    <text evidence="5">The sequence shown here is derived from an EMBL/GenBank/DDBJ whole genome shotgun (WGS) entry which is preliminary data.</text>
</comment>
<keyword evidence="3" id="KW-0472">Membrane</keyword>
<dbReference type="EC" id="2.7.8.-" evidence="5"/>
<evidence type="ECO:0000259" key="4">
    <source>
        <dbReference type="Pfam" id="PF02397"/>
    </source>
</evidence>
<keyword evidence="5" id="KW-0808">Transferase</keyword>
<dbReference type="EMBL" id="JASCXX010000007">
    <property type="protein sequence ID" value="MDI6448926.1"/>
    <property type="molecule type" value="Genomic_DNA"/>
</dbReference>
<feature type="region of interest" description="Disordered" evidence="2">
    <location>
        <begin position="205"/>
        <end position="227"/>
    </location>
</feature>
<feature type="transmembrane region" description="Helical" evidence="3">
    <location>
        <begin position="21"/>
        <end position="42"/>
    </location>
</feature>
<keyword evidence="3" id="KW-0812">Transmembrane</keyword>
<feature type="domain" description="Bacterial sugar transferase" evidence="4">
    <location>
        <begin position="16"/>
        <end position="191"/>
    </location>
</feature>
<dbReference type="PANTHER" id="PTHR30576">
    <property type="entry name" value="COLANIC BIOSYNTHESIS UDP-GLUCOSE LIPID CARRIER TRANSFERASE"/>
    <property type="match status" value="1"/>
</dbReference>
<evidence type="ECO:0000256" key="3">
    <source>
        <dbReference type="SAM" id="Phobius"/>
    </source>
</evidence>
<dbReference type="PANTHER" id="PTHR30576:SF10">
    <property type="entry name" value="SLL5057 PROTEIN"/>
    <property type="match status" value="1"/>
</dbReference>
<dbReference type="Proteomes" id="UP001431776">
    <property type="component" value="Unassembled WGS sequence"/>
</dbReference>
<protein>
    <submittedName>
        <fullName evidence="5">Sugar transferase</fullName>
        <ecNumber evidence="5">2.7.8.-</ecNumber>
    </submittedName>
</protein>
<name>A0AAW6TT92_9BACT</name>
<reference evidence="5" key="1">
    <citation type="submission" date="2023-05" db="EMBL/GenBank/DDBJ databases">
        <title>Anaerotaeda fermentans gen. nov., sp. nov., a novel anaerobic planctomycete of the new family within the order Sedimentisphaerales isolated from Taman Peninsula, Russia.</title>
        <authorList>
            <person name="Khomyakova M.A."/>
            <person name="Merkel A.Y."/>
            <person name="Slobodkin A.I."/>
        </authorList>
    </citation>
    <scope>NUCLEOTIDE SEQUENCE</scope>
    <source>
        <strain evidence="5">M17dextr</strain>
    </source>
</reference>
<gene>
    <name evidence="5" type="ORF">QJ522_07695</name>
</gene>
<dbReference type="GO" id="GO:0016780">
    <property type="term" value="F:phosphotransferase activity, for other substituted phosphate groups"/>
    <property type="evidence" value="ECO:0007669"/>
    <property type="project" value="TreeGrafter"/>
</dbReference>
<sequence length="227" mass="25583">MRSSRPSSTSWANIVKRAFDILVAGVLLVALWPLLLAVALVIRLSSRGPALFVQQRAGRDGKPFGLCKFRTMRLDVDPFGPSPKSGEDPRLTRVGRWLREYSLDELPQLANIVKGDMSLVGPRPLYVSQMAEWNERQRRRLSIRPGLTGLAQISGRGALTREEKLELDVRYVERAGLRLDAAILLATLAHVCGRKGIYEQKYSQDETVRGERTLEQTERPTHVDKRP</sequence>
<dbReference type="Pfam" id="PF02397">
    <property type="entry name" value="Bac_transf"/>
    <property type="match status" value="1"/>
</dbReference>
<proteinExistence type="inferred from homology"/>
<accession>A0AAW6TT92</accession>
<evidence type="ECO:0000256" key="2">
    <source>
        <dbReference type="SAM" id="MobiDB-lite"/>
    </source>
</evidence>
<dbReference type="InterPro" id="IPR003362">
    <property type="entry name" value="Bact_transf"/>
</dbReference>
<keyword evidence="3" id="KW-1133">Transmembrane helix</keyword>
<evidence type="ECO:0000313" key="5">
    <source>
        <dbReference type="EMBL" id="MDI6448926.1"/>
    </source>
</evidence>